<dbReference type="InterPro" id="IPR011010">
    <property type="entry name" value="DNA_brk_join_enz"/>
</dbReference>
<accession>A0ABZ2E8T8</accession>
<feature type="domain" description="Phage integrase central" evidence="4">
    <location>
        <begin position="102"/>
        <end position="200"/>
    </location>
</feature>
<dbReference type="Gene3D" id="1.10.150.130">
    <property type="match status" value="1"/>
</dbReference>
<gene>
    <name evidence="5" type="ORF">CVIC9261_02140</name>
</gene>
<dbReference type="SUPFAM" id="SSF56349">
    <property type="entry name" value="DNA breaking-rejoining enzymes"/>
    <property type="match status" value="1"/>
</dbReference>
<evidence type="ECO:0000256" key="2">
    <source>
        <dbReference type="ARBA" id="ARBA00022908"/>
    </source>
</evidence>
<dbReference type="InterPro" id="IPR010998">
    <property type="entry name" value="Integrase_recombinase_N"/>
</dbReference>
<keyword evidence="3" id="KW-0238">DNA-binding</keyword>
<keyword evidence="2" id="KW-0229">DNA integration</keyword>
<dbReference type="Proteomes" id="UP001318120">
    <property type="component" value="Chromosome"/>
</dbReference>
<evidence type="ECO:0000256" key="1">
    <source>
        <dbReference type="ARBA" id="ARBA00008857"/>
    </source>
</evidence>
<evidence type="ECO:0000313" key="6">
    <source>
        <dbReference type="Proteomes" id="UP001318120"/>
    </source>
</evidence>
<dbReference type="Gene3D" id="3.30.160.390">
    <property type="entry name" value="Integrase, DNA-binding domain"/>
    <property type="match status" value="1"/>
</dbReference>
<evidence type="ECO:0000259" key="4">
    <source>
        <dbReference type="Pfam" id="PF22022"/>
    </source>
</evidence>
<dbReference type="InterPro" id="IPR050808">
    <property type="entry name" value="Phage_Integrase"/>
</dbReference>
<keyword evidence="6" id="KW-1185">Reference proteome</keyword>
<dbReference type="PANTHER" id="PTHR30629:SF2">
    <property type="entry name" value="PROPHAGE INTEGRASE INTS-RELATED"/>
    <property type="match status" value="1"/>
</dbReference>
<dbReference type="EMBL" id="CP144916">
    <property type="protein sequence ID" value="WWC42158.1"/>
    <property type="molecule type" value="Genomic_DNA"/>
</dbReference>
<comment type="similarity">
    <text evidence="1">Belongs to the 'phage' integrase family.</text>
</comment>
<dbReference type="GeneID" id="93112872"/>
<protein>
    <recommendedName>
        <fullName evidence="4">Phage integrase central domain-containing protein</fullName>
    </recommendedName>
</protein>
<name>A0ABZ2E8T8_9BACT</name>
<sequence length="241" mass="28279">MANISKANLLDKDIRSLEILSKQYKKKVGNPKELYIWINPSGMKTFSVEYQRNKFKKIGEFREGIYSVAEARRDDLKILKELESGKEINTIMGKDEKYLYKNLFNTYIKQKLKNGISQSYITKITKQHQNYILPSFGNKDIKTIKYSDIFAVLNAIFNPNNSRTSRLETIHRLINDIDKVFSLAQRDEYITYNPSKELHRAFPTASRFTLDKFVDTRLPALTDKEKIKEFIIDLKMDNKLD</sequence>
<evidence type="ECO:0000313" key="5">
    <source>
        <dbReference type="EMBL" id="WWC42158.1"/>
    </source>
</evidence>
<dbReference type="InterPro" id="IPR038488">
    <property type="entry name" value="Integrase_DNA-bd_sf"/>
</dbReference>
<dbReference type="PANTHER" id="PTHR30629">
    <property type="entry name" value="PROPHAGE INTEGRASE"/>
    <property type="match status" value="1"/>
</dbReference>
<proteinExistence type="inferred from homology"/>
<dbReference type="Pfam" id="PF22022">
    <property type="entry name" value="Phage_int_M"/>
    <property type="match status" value="1"/>
</dbReference>
<dbReference type="RefSeq" id="WP_086302490.1">
    <property type="nucleotide sequence ID" value="NZ_CP018793.1"/>
</dbReference>
<organism evidence="5 6">
    <name type="scientific">Campylobacter vicugnae</name>
    <dbReference type="NCBI Taxonomy" id="1660076"/>
    <lineage>
        <taxon>Bacteria</taxon>
        <taxon>Pseudomonadati</taxon>
        <taxon>Campylobacterota</taxon>
        <taxon>Epsilonproteobacteria</taxon>
        <taxon>Campylobacterales</taxon>
        <taxon>Campylobacteraceae</taxon>
        <taxon>Campylobacter</taxon>
    </lineage>
</organism>
<reference evidence="5 6" key="1">
    <citation type="journal article" date="2017" name="Genome Biol. Evol.">
        <title>Comparative Genomic Analysis Identifies a Campylobacter Clade Deficient in Selenium Metabolism.</title>
        <authorList>
            <person name="Miller W.G."/>
            <person name="Yee E."/>
            <person name="Lopes B.S."/>
            <person name="Chapman M.H."/>
            <person name="Huynh S."/>
            <person name="Bono J.L."/>
            <person name="Parker C.T."/>
            <person name="Strachan N.J.C."/>
            <person name="Forbes K.J."/>
        </authorList>
    </citation>
    <scope>NUCLEOTIDE SEQUENCE [LARGE SCALE GENOMIC DNA]</scope>
    <source>
        <strain evidence="5 6">RM9261</strain>
    </source>
</reference>
<evidence type="ECO:0000256" key="3">
    <source>
        <dbReference type="ARBA" id="ARBA00023125"/>
    </source>
</evidence>
<dbReference type="InterPro" id="IPR053876">
    <property type="entry name" value="Phage_int_M"/>
</dbReference>